<dbReference type="AlphaFoldDB" id="M1WD19"/>
<accession>M1WD19</accession>
<comment type="caution">
    <text evidence="1">The sequence shown here is derived from an EMBL/GenBank/DDBJ whole genome shotgun (WGS) entry which is preliminary data.</text>
</comment>
<evidence type="ECO:0000313" key="1">
    <source>
        <dbReference type="EMBL" id="CCE31938.1"/>
    </source>
</evidence>
<protein>
    <submittedName>
        <fullName evidence="1">Uncharacterized protein</fullName>
    </submittedName>
</protein>
<dbReference type="EMBL" id="CAGA01000036">
    <property type="protein sequence ID" value="CCE31938.1"/>
    <property type="molecule type" value="Genomic_DNA"/>
</dbReference>
<sequence>MKLVPRNCAPHFIFKIFTFTTAFGDKDISVLVRVRAIEAIGGRVLDDVLILWLDGSTRENAAAIEAQYLPPKRRWVPTPEDRPRYPEGSVAEIGERANRVKPDFPPRAGLQAIEAPTSKLEQISSLFDWAVYKLPWDLVTPNIVNSCRPVSDCADFEGGQASGYRKFGWSVISGSNNRHWDRHGPARIDDIGGNEIPRQFVDGPVE</sequence>
<gene>
    <name evidence="1" type="ORF">CPUR_05795</name>
</gene>
<dbReference type="HOGENOM" id="CLU_1331828_0_0_1"/>
<name>M1WD19_CLAP2</name>
<dbReference type="VEuPathDB" id="FungiDB:CPUR_05795"/>
<organism evidence="1 2">
    <name type="scientific">Claviceps purpurea (strain 20.1)</name>
    <name type="common">Ergot fungus</name>
    <name type="synonym">Sphacelia segetum</name>
    <dbReference type="NCBI Taxonomy" id="1111077"/>
    <lineage>
        <taxon>Eukaryota</taxon>
        <taxon>Fungi</taxon>
        <taxon>Dikarya</taxon>
        <taxon>Ascomycota</taxon>
        <taxon>Pezizomycotina</taxon>
        <taxon>Sordariomycetes</taxon>
        <taxon>Hypocreomycetidae</taxon>
        <taxon>Hypocreales</taxon>
        <taxon>Clavicipitaceae</taxon>
        <taxon>Claviceps</taxon>
    </lineage>
</organism>
<reference evidence="1 2" key="1">
    <citation type="journal article" date="2013" name="PLoS Genet.">
        <title>Plant-symbiotic fungi as chemical engineers: Multi-genome analysis of the Clavicipitaceae reveals dynamics of alkaloid loci.</title>
        <authorList>
            <person name="Schardl C.L."/>
            <person name="Young C.A."/>
            <person name="Hesse U."/>
            <person name="Amyotte S.G."/>
            <person name="Andreeva K."/>
            <person name="Calie P.J."/>
            <person name="Fleetwood D.J."/>
            <person name="Haws D.C."/>
            <person name="Moore N."/>
            <person name="Oeser B."/>
            <person name="Panaccione D.G."/>
            <person name="Schweri K.K."/>
            <person name="Voisey C.R."/>
            <person name="Farman M.L."/>
            <person name="Jaromczyk J.W."/>
            <person name="Roe B.A."/>
            <person name="O'Sullivan D.M."/>
            <person name="Scott B."/>
            <person name="Tudzynski P."/>
            <person name="An Z."/>
            <person name="Arnaoudova E.G."/>
            <person name="Bullock C.T."/>
            <person name="Charlton N.D."/>
            <person name="Chen L."/>
            <person name="Cox M."/>
            <person name="Dinkins R.D."/>
            <person name="Florea S."/>
            <person name="Glenn A.E."/>
            <person name="Gordon A."/>
            <person name="Gueldener U."/>
            <person name="Harris D.R."/>
            <person name="Hollin W."/>
            <person name="Jaromczyk J."/>
            <person name="Johnson R.D."/>
            <person name="Khan A.K."/>
            <person name="Leistner E."/>
            <person name="Leuchtmann A."/>
            <person name="Li C."/>
            <person name="Liu J."/>
            <person name="Liu J."/>
            <person name="Liu M."/>
            <person name="Mace W."/>
            <person name="Machado C."/>
            <person name="Nagabhyru P."/>
            <person name="Pan J."/>
            <person name="Schmid J."/>
            <person name="Sugawara K."/>
            <person name="Steiner U."/>
            <person name="Takach J.E."/>
            <person name="Tanaka E."/>
            <person name="Webb J.S."/>
            <person name="Wilson E.V."/>
            <person name="Wiseman J.L."/>
            <person name="Yoshida R."/>
            <person name="Zeng Z."/>
        </authorList>
    </citation>
    <scope>NUCLEOTIDE SEQUENCE [LARGE SCALE GENOMIC DNA]</scope>
    <source>
        <strain evidence="1 2">20.1</strain>
    </source>
</reference>
<proteinExistence type="predicted"/>
<dbReference type="Proteomes" id="UP000016801">
    <property type="component" value="Unassembled WGS sequence"/>
</dbReference>
<keyword evidence="2" id="KW-1185">Reference proteome</keyword>
<evidence type="ECO:0000313" key="2">
    <source>
        <dbReference type="Proteomes" id="UP000016801"/>
    </source>
</evidence>